<sequence length="624" mass="63963">MPTIKIINATQVPLHIALTQVGPLHWENDVEPEATAVLKPGPVFFTIEARIARGKDNEYDRLQCFVPIAIVTVSVVTLGVGAVYLSAAAAAAGSASAVMANISAQVASKQIARVGNVVGIGGSMLVSKKMADAEAASNSKAEQSQSRFGGFWSSKEEKLSKKEEKKQVAESMKILQGLVAGSVVSSPGWFLNRDRTLRIEGGPHATEVDGLLVIETDTVVPFTIVEEHGKTLAKGKSQQELLKAGEQAQLAAAAAVAQTADPQDANGPKPDLRRTKSTPDQAELAAAADAAAATASHSGSDSDSDSDAGKKGAGVQTAEAGTAKGKLAEWSASISEMTDDALQRGATMYSRFRPGSKQSATTAKPAAKGGEHAPPVVSDASPTLKDYTVPPAAAATSDESEPLSALLQMGFSPLEAHDALRRKGGDLPAAIEDLVAQDGAKVKELAMSTPLPVSPPVYEHKQSPLTLSDTKSKTPETGVSQATSTQGKDASPAATQPSATPTSAPTPASSAATPKKAPLKVVGGEAMENPHWTQKARQAVESATSSEFGKIAAAQVLNRSHAFLSGGGEGAKPASSAGSSSKGKLATAGWGMIGGSSKTKTGQKTDAGAVKRSKSVAGETSRRT</sequence>
<dbReference type="SMART" id="SM00165">
    <property type="entry name" value="UBA"/>
    <property type="match status" value="1"/>
</dbReference>
<feature type="region of interest" description="Disordered" evidence="1">
    <location>
        <begin position="563"/>
        <end position="624"/>
    </location>
</feature>
<keyword evidence="5" id="KW-1185">Reference proteome</keyword>
<feature type="compositionally biased region" description="Low complexity" evidence="1">
    <location>
        <begin position="285"/>
        <end position="301"/>
    </location>
</feature>
<feature type="region of interest" description="Disordered" evidence="1">
    <location>
        <begin position="446"/>
        <end position="541"/>
    </location>
</feature>
<name>A0ABN7J5S3_9BASI</name>
<dbReference type="Gene3D" id="1.10.8.10">
    <property type="entry name" value="DNA helicase RuvA subunit, C-terminal domain"/>
    <property type="match status" value="1"/>
</dbReference>
<dbReference type="SUPFAM" id="SSF46934">
    <property type="entry name" value="UBA-like"/>
    <property type="match status" value="1"/>
</dbReference>
<evidence type="ECO:0000259" key="3">
    <source>
        <dbReference type="PROSITE" id="PS50030"/>
    </source>
</evidence>
<keyword evidence="2" id="KW-0812">Transmembrane</keyword>
<organism evidence="4 5">
    <name type="scientific">Tilletia caries</name>
    <name type="common">wheat bunt fungus</name>
    <dbReference type="NCBI Taxonomy" id="13290"/>
    <lineage>
        <taxon>Eukaryota</taxon>
        <taxon>Fungi</taxon>
        <taxon>Dikarya</taxon>
        <taxon>Basidiomycota</taxon>
        <taxon>Ustilaginomycotina</taxon>
        <taxon>Exobasidiomycetes</taxon>
        <taxon>Tilletiales</taxon>
        <taxon>Tilletiaceae</taxon>
        <taxon>Tilletia</taxon>
    </lineage>
</organism>
<dbReference type="EMBL" id="CAJHJG010006027">
    <property type="protein sequence ID" value="CAD6954237.1"/>
    <property type="molecule type" value="Genomic_DNA"/>
</dbReference>
<feature type="region of interest" description="Disordered" evidence="1">
    <location>
        <begin position="253"/>
        <end position="325"/>
    </location>
</feature>
<feature type="compositionally biased region" description="Low complexity" evidence="1">
    <location>
        <begin position="490"/>
        <end position="516"/>
    </location>
</feature>
<evidence type="ECO:0000256" key="2">
    <source>
        <dbReference type="SAM" id="Phobius"/>
    </source>
</evidence>
<keyword evidence="2" id="KW-1133">Transmembrane helix</keyword>
<feature type="region of interest" description="Disordered" evidence="1">
    <location>
        <begin position="345"/>
        <end position="404"/>
    </location>
</feature>
<proteinExistence type="predicted"/>
<comment type="caution">
    <text evidence="4">The sequence shown here is derived from an EMBL/GenBank/DDBJ whole genome shotgun (WGS) entry which is preliminary data.</text>
</comment>
<evidence type="ECO:0000256" key="1">
    <source>
        <dbReference type="SAM" id="MobiDB-lite"/>
    </source>
</evidence>
<feature type="domain" description="UBA" evidence="3">
    <location>
        <begin position="396"/>
        <end position="437"/>
    </location>
</feature>
<gene>
    <name evidence="4" type="ORF">JKIAZH3_G8063</name>
</gene>
<feature type="compositionally biased region" description="Polar residues" evidence="1">
    <location>
        <begin position="463"/>
        <end position="488"/>
    </location>
</feature>
<dbReference type="InterPro" id="IPR015940">
    <property type="entry name" value="UBA"/>
</dbReference>
<dbReference type="CDD" id="cd14270">
    <property type="entry name" value="UBA"/>
    <property type="match status" value="1"/>
</dbReference>
<protein>
    <recommendedName>
        <fullName evidence="3">UBA domain-containing protein</fullName>
    </recommendedName>
</protein>
<feature type="compositionally biased region" description="Polar residues" evidence="1">
    <location>
        <begin position="531"/>
        <end position="541"/>
    </location>
</feature>
<evidence type="ECO:0000313" key="5">
    <source>
        <dbReference type="Proteomes" id="UP000836402"/>
    </source>
</evidence>
<feature type="compositionally biased region" description="Low complexity" evidence="1">
    <location>
        <begin position="571"/>
        <end position="589"/>
    </location>
</feature>
<reference evidence="4" key="1">
    <citation type="submission" date="2020-10" db="EMBL/GenBank/DDBJ databases">
        <authorList>
            <person name="Sedaghatjoo S."/>
        </authorList>
    </citation>
    <scope>NUCLEOTIDE SEQUENCE</scope>
    <source>
        <strain evidence="4">AZH3</strain>
    </source>
</reference>
<feature type="transmembrane region" description="Helical" evidence="2">
    <location>
        <begin position="64"/>
        <end position="85"/>
    </location>
</feature>
<dbReference type="PROSITE" id="PS50030">
    <property type="entry name" value="UBA"/>
    <property type="match status" value="1"/>
</dbReference>
<keyword evidence="2" id="KW-0472">Membrane</keyword>
<dbReference type="Proteomes" id="UP000836402">
    <property type="component" value="Unassembled WGS sequence"/>
</dbReference>
<accession>A0ABN7J5S3</accession>
<feature type="compositionally biased region" description="Low complexity" evidence="1">
    <location>
        <begin position="253"/>
        <end position="265"/>
    </location>
</feature>
<evidence type="ECO:0000313" key="4">
    <source>
        <dbReference type="EMBL" id="CAD6954237.1"/>
    </source>
</evidence>
<dbReference type="InterPro" id="IPR009060">
    <property type="entry name" value="UBA-like_sf"/>
</dbReference>